<dbReference type="RefSeq" id="WP_169684860.1">
    <property type="nucleotide sequence ID" value="NZ_JABBNU010000013.1"/>
</dbReference>
<gene>
    <name evidence="1" type="ORF">HH304_18935</name>
</gene>
<dbReference type="Proteomes" id="UP000559010">
    <property type="component" value="Unassembled WGS sequence"/>
</dbReference>
<evidence type="ECO:0000313" key="2">
    <source>
        <dbReference type="Proteomes" id="UP000559010"/>
    </source>
</evidence>
<dbReference type="PROSITE" id="PS51257">
    <property type="entry name" value="PROKAR_LIPOPROTEIN"/>
    <property type="match status" value="1"/>
</dbReference>
<sequence>MNFSKSLNVLIICLLVMFSGCSDEEIDKSDKWTVSYYYYKEYISDFGSTTIKYNSGTMNVTFLEDQKICSTNGSFIADYRDPFTGDMDEATIELTTIPEINKNYLIEGDDIIFGSGGAAKTFKITEKTDSTYNLEFNFETIDDSGEEIIRYVKTVDIRLIK</sequence>
<dbReference type="AlphaFoldDB" id="A0A848J123"/>
<proteinExistence type="predicted"/>
<name>A0A848J123_9BACT</name>
<accession>A0A848J123</accession>
<reference evidence="1 2" key="1">
    <citation type="submission" date="2020-04" db="EMBL/GenBank/DDBJ databases">
        <title>Flammeovirgaceae bacterium KN852 isolated from deep sea.</title>
        <authorList>
            <person name="Zhang D.-C."/>
        </authorList>
    </citation>
    <scope>NUCLEOTIDE SEQUENCE [LARGE SCALE GENOMIC DNA]</scope>
    <source>
        <strain evidence="1 2">KN852</strain>
    </source>
</reference>
<dbReference type="EMBL" id="JABBNU010000013">
    <property type="protein sequence ID" value="NMM50493.1"/>
    <property type="molecule type" value="Genomic_DNA"/>
</dbReference>
<evidence type="ECO:0008006" key="3">
    <source>
        <dbReference type="Google" id="ProtNLM"/>
    </source>
</evidence>
<comment type="caution">
    <text evidence="1">The sequence shown here is derived from an EMBL/GenBank/DDBJ whole genome shotgun (WGS) entry which is preliminary data.</text>
</comment>
<keyword evidence="2" id="KW-1185">Reference proteome</keyword>
<evidence type="ECO:0000313" key="1">
    <source>
        <dbReference type="EMBL" id="NMM50493.1"/>
    </source>
</evidence>
<protein>
    <recommendedName>
        <fullName evidence="3">Lipocalin-like protein</fullName>
    </recommendedName>
</protein>
<organism evidence="1 2">
    <name type="scientific">Marinigracilibium pacificum</name>
    <dbReference type="NCBI Taxonomy" id="2729599"/>
    <lineage>
        <taxon>Bacteria</taxon>
        <taxon>Pseudomonadati</taxon>
        <taxon>Bacteroidota</taxon>
        <taxon>Cytophagia</taxon>
        <taxon>Cytophagales</taxon>
        <taxon>Flammeovirgaceae</taxon>
        <taxon>Marinigracilibium</taxon>
    </lineage>
</organism>